<keyword evidence="3" id="KW-1185">Reference proteome</keyword>
<organism evidence="2 3">
    <name type="scientific">Podospora fimiseda</name>
    <dbReference type="NCBI Taxonomy" id="252190"/>
    <lineage>
        <taxon>Eukaryota</taxon>
        <taxon>Fungi</taxon>
        <taxon>Dikarya</taxon>
        <taxon>Ascomycota</taxon>
        <taxon>Pezizomycotina</taxon>
        <taxon>Sordariomycetes</taxon>
        <taxon>Sordariomycetidae</taxon>
        <taxon>Sordariales</taxon>
        <taxon>Podosporaceae</taxon>
        <taxon>Podospora</taxon>
    </lineage>
</organism>
<sequence>MGRISPPSGLKQDERIIRAARSASRRGLAKAKDGAIYDETNDPVSSDWMVVLARILDRMFLSGVPAHYLISDPSHLQPEILRFFYIDPNWVNALVDGVLSLANHMGEDIDRAVIKKCISDYIRNTPKDQDHAPQIPEYGFYLLSDLVTMFPDLKVTTLPEPEPKGTRPKRATLLTTVSSPMALCSACSTVTPAPMNSRDYDSHSRPTNSASPSDTS</sequence>
<reference evidence="2" key="2">
    <citation type="submission" date="2023-05" db="EMBL/GenBank/DDBJ databases">
        <authorList>
            <consortium name="Lawrence Berkeley National Laboratory"/>
            <person name="Steindorff A."/>
            <person name="Hensen N."/>
            <person name="Bonometti L."/>
            <person name="Westerberg I."/>
            <person name="Brannstrom I.O."/>
            <person name="Guillou S."/>
            <person name="Cros-Aarteil S."/>
            <person name="Calhoun S."/>
            <person name="Haridas S."/>
            <person name="Kuo A."/>
            <person name="Mondo S."/>
            <person name="Pangilinan J."/>
            <person name="Riley R."/>
            <person name="Labutti K."/>
            <person name="Andreopoulos B."/>
            <person name="Lipzen A."/>
            <person name="Chen C."/>
            <person name="Yanf M."/>
            <person name="Daum C."/>
            <person name="Ng V."/>
            <person name="Clum A."/>
            <person name="Ohm R."/>
            <person name="Martin F."/>
            <person name="Silar P."/>
            <person name="Natvig D."/>
            <person name="Lalanne C."/>
            <person name="Gautier V."/>
            <person name="Ament-Velasquez S.L."/>
            <person name="Kruys A."/>
            <person name="Hutchinson M.I."/>
            <person name="Powell A.J."/>
            <person name="Barry K."/>
            <person name="Miller A.N."/>
            <person name="Grigoriev I.V."/>
            <person name="Debuchy R."/>
            <person name="Gladieux P."/>
            <person name="Thoren M.H."/>
            <person name="Johannesson H."/>
        </authorList>
    </citation>
    <scope>NUCLEOTIDE SEQUENCE</scope>
    <source>
        <strain evidence="2">CBS 990.96</strain>
    </source>
</reference>
<evidence type="ECO:0000313" key="3">
    <source>
        <dbReference type="Proteomes" id="UP001301958"/>
    </source>
</evidence>
<accession>A0AAN7BH88</accession>
<reference evidence="2" key="1">
    <citation type="journal article" date="2023" name="Mol. Phylogenet. Evol.">
        <title>Genome-scale phylogeny and comparative genomics of the fungal order Sordariales.</title>
        <authorList>
            <person name="Hensen N."/>
            <person name="Bonometti L."/>
            <person name="Westerberg I."/>
            <person name="Brannstrom I.O."/>
            <person name="Guillou S."/>
            <person name="Cros-Aarteil S."/>
            <person name="Calhoun S."/>
            <person name="Haridas S."/>
            <person name="Kuo A."/>
            <person name="Mondo S."/>
            <person name="Pangilinan J."/>
            <person name="Riley R."/>
            <person name="LaButti K."/>
            <person name="Andreopoulos B."/>
            <person name="Lipzen A."/>
            <person name="Chen C."/>
            <person name="Yan M."/>
            <person name="Daum C."/>
            <person name="Ng V."/>
            <person name="Clum A."/>
            <person name="Steindorff A."/>
            <person name="Ohm R.A."/>
            <person name="Martin F."/>
            <person name="Silar P."/>
            <person name="Natvig D.O."/>
            <person name="Lalanne C."/>
            <person name="Gautier V."/>
            <person name="Ament-Velasquez S.L."/>
            <person name="Kruys A."/>
            <person name="Hutchinson M.I."/>
            <person name="Powell A.J."/>
            <person name="Barry K."/>
            <person name="Miller A.N."/>
            <person name="Grigoriev I.V."/>
            <person name="Debuchy R."/>
            <person name="Gladieux P."/>
            <person name="Hiltunen Thoren M."/>
            <person name="Johannesson H."/>
        </authorList>
    </citation>
    <scope>NUCLEOTIDE SEQUENCE</scope>
    <source>
        <strain evidence="2">CBS 990.96</strain>
    </source>
</reference>
<name>A0AAN7BH88_9PEZI</name>
<protein>
    <submittedName>
        <fullName evidence="2">Uncharacterized protein</fullName>
    </submittedName>
</protein>
<evidence type="ECO:0000313" key="2">
    <source>
        <dbReference type="EMBL" id="KAK4223238.1"/>
    </source>
</evidence>
<feature type="region of interest" description="Disordered" evidence="1">
    <location>
        <begin position="191"/>
        <end position="216"/>
    </location>
</feature>
<comment type="caution">
    <text evidence="2">The sequence shown here is derived from an EMBL/GenBank/DDBJ whole genome shotgun (WGS) entry which is preliminary data.</text>
</comment>
<dbReference type="EMBL" id="MU865434">
    <property type="protein sequence ID" value="KAK4223238.1"/>
    <property type="molecule type" value="Genomic_DNA"/>
</dbReference>
<dbReference type="Proteomes" id="UP001301958">
    <property type="component" value="Unassembled WGS sequence"/>
</dbReference>
<dbReference type="AlphaFoldDB" id="A0AAN7BH88"/>
<gene>
    <name evidence="2" type="ORF">QBC38DRAFT_459576</name>
</gene>
<feature type="compositionally biased region" description="Polar residues" evidence="1">
    <location>
        <begin position="205"/>
        <end position="216"/>
    </location>
</feature>
<proteinExistence type="predicted"/>
<evidence type="ECO:0000256" key="1">
    <source>
        <dbReference type="SAM" id="MobiDB-lite"/>
    </source>
</evidence>